<dbReference type="GO" id="GO:0000160">
    <property type="term" value="P:phosphorelay signal transduction system"/>
    <property type="evidence" value="ECO:0007669"/>
    <property type="project" value="InterPro"/>
</dbReference>
<dbReference type="InterPro" id="IPR050595">
    <property type="entry name" value="Bact_response_regulator"/>
</dbReference>
<feature type="domain" description="Response regulatory" evidence="3">
    <location>
        <begin position="7"/>
        <end position="121"/>
    </location>
</feature>
<dbReference type="PROSITE" id="PS50110">
    <property type="entry name" value="RESPONSE_REGULATORY"/>
    <property type="match status" value="1"/>
</dbReference>
<evidence type="ECO:0000256" key="1">
    <source>
        <dbReference type="ARBA" id="ARBA00022553"/>
    </source>
</evidence>
<name>A0A1I1LBJ0_9BACT</name>
<dbReference type="AlphaFoldDB" id="A0A1I1LBJ0"/>
<accession>A0A1I1LBJ0</accession>
<evidence type="ECO:0000259" key="3">
    <source>
        <dbReference type="PROSITE" id="PS50110"/>
    </source>
</evidence>
<dbReference type="Pfam" id="PF00072">
    <property type="entry name" value="Response_reg"/>
    <property type="match status" value="1"/>
</dbReference>
<gene>
    <name evidence="4" type="ORF">SAMN05421780_10814</name>
</gene>
<dbReference type="EMBL" id="FOLE01000008">
    <property type="protein sequence ID" value="SFC66900.1"/>
    <property type="molecule type" value="Genomic_DNA"/>
</dbReference>
<dbReference type="SUPFAM" id="SSF52172">
    <property type="entry name" value="CheY-like"/>
    <property type="match status" value="1"/>
</dbReference>
<organism evidence="4 5">
    <name type="scientific">Flexibacter flexilis DSM 6793</name>
    <dbReference type="NCBI Taxonomy" id="927664"/>
    <lineage>
        <taxon>Bacteria</taxon>
        <taxon>Pseudomonadati</taxon>
        <taxon>Bacteroidota</taxon>
        <taxon>Cytophagia</taxon>
        <taxon>Cytophagales</taxon>
        <taxon>Flexibacteraceae</taxon>
        <taxon>Flexibacter</taxon>
    </lineage>
</organism>
<evidence type="ECO:0000256" key="2">
    <source>
        <dbReference type="PROSITE-ProRule" id="PRU00169"/>
    </source>
</evidence>
<dbReference type="Gene3D" id="3.40.50.2300">
    <property type="match status" value="1"/>
</dbReference>
<dbReference type="CDD" id="cd00156">
    <property type="entry name" value="REC"/>
    <property type="match status" value="1"/>
</dbReference>
<evidence type="ECO:0000313" key="4">
    <source>
        <dbReference type="EMBL" id="SFC66900.1"/>
    </source>
</evidence>
<dbReference type="SMART" id="SM00448">
    <property type="entry name" value="REC"/>
    <property type="match status" value="1"/>
</dbReference>
<dbReference type="RefSeq" id="WP_091513656.1">
    <property type="nucleotide sequence ID" value="NZ_FOLE01000008.1"/>
</dbReference>
<dbReference type="InterPro" id="IPR001789">
    <property type="entry name" value="Sig_transdc_resp-reg_receiver"/>
</dbReference>
<feature type="modified residue" description="4-aspartylphosphate" evidence="2">
    <location>
        <position position="56"/>
    </location>
</feature>
<dbReference type="Proteomes" id="UP000199514">
    <property type="component" value="Unassembled WGS sequence"/>
</dbReference>
<keyword evidence="1 2" id="KW-0597">Phosphoprotein</keyword>
<reference evidence="4 5" key="1">
    <citation type="submission" date="2016-10" db="EMBL/GenBank/DDBJ databases">
        <authorList>
            <person name="de Groot N.N."/>
        </authorList>
    </citation>
    <scope>NUCLEOTIDE SEQUENCE [LARGE SCALE GENOMIC DNA]</scope>
    <source>
        <strain evidence="4 5">DSM 6793</strain>
    </source>
</reference>
<dbReference type="PANTHER" id="PTHR44591:SF3">
    <property type="entry name" value="RESPONSE REGULATORY DOMAIN-CONTAINING PROTEIN"/>
    <property type="match status" value="1"/>
</dbReference>
<sequence length="143" mass="16716">MRTVENKIFLVDDDVFHLELMEHILHNFGYTDVHKYENGVSCLDNIHHNPQIVFLDHNMDIYSGYEVLRKIKRQNPNIFVVMVSAQEEIKTAVDALKHGAFDYVQKSGNMIENVADVLKRIELVKEKLRERKPTFLKAVFGFL</sequence>
<dbReference type="InterPro" id="IPR011006">
    <property type="entry name" value="CheY-like_superfamily"/>
</dbReference>
<dbReference type="PANTHER" id="PTHR44591">
    <property type="entry name" value="STRESS RESPONSE REGULATOR PROTEIN 1"/>
    <property type="match status" value="1"/>
</dbReference>
<dbReference type="OrthoDB" id="1118837at2"/>
<evidence type="ECO:0000313" key="5">
    <source>
        <dbReference type="Proteomes" id="UP000199514"/>
    </source>
</evidence>
<dbReference type="STRING" id="927664.SAMN05421780_10814"/>
<keyword evidence="5" id="KW-1185">Reference proteome</keyword>
<proteinExistence type="predicted"/>
<protein>
    <submittedName>
        <fullName evidence="4">Response regulator receiver domain-containing protein</fullName>
    </submittedName>
</protein>